<gene>
    <name evidence="6" type="ORF">DNF11_3075</name>
</gene>
<reference evidence="6 7" key="1">
    <citation type="submission" date="2018-10" db="EMBL/GenBank/DDBJ databases">
        <title>Complete genome sequence of Malassezia restricta CBS 7877.</title>
        <authorList>
            <person name="Morand S.C."/>
            <person name="Bertignac M."/>
            <person name="Iltis A."/>
            <person name="Kolder I."/>
            <person name="Pirovano W."/>
            <person name="Jourdain R."/>
            <person name="Clavaud C."/>
        </authorList>
    </citation>
    <scope>NUCLEOTIDE SEQUENCE [LARGE SCALE GENOMIC DNA]</scope>
    <source>
        <strain evidence="6 7">CBS 7877</strain>
    </source>
</reference>
<evidence type="ECO:0000256" key="1">
    <source>
        <dbReference type="ARBA" id="ARBA00004123"/>
    </source>
</evidence>
<dbReference type="Proteomes" id="UP000269793">
    <property type="component" value="Chromosome V"/>
</dbReference>
<evidence type="ECO:0000259" key="5">
    <source>
        <dbReference type="Pfam" id="PF24245"/>
    </source>
</evidence>
<keyword evidence="3" id="KW-0175">Coiled coil</keyword>
<evidence type="ECO:0000256" key="3">
    <source>
        <dbReference type="SAM" id="Coils"/>
    </source>
</evidence>
<evidence type="ECO:0000313" key="7">
    <source>
        <dbReference type="Proteomes" id="UP000269793"/>
    </source>
</evidence>
<keyword evidence="7" id="KW-1185">Reference proteome</keyword>
<dbReference type="InterPro" id="IPR056513">
    <property type="entry name" value="INO80F"/>
</dbReference>
<dbReference type="Pfam" id="PF24245">
    <property type="entry name" value="INO80F"/>
    <property type="match status" value="1"/>
</dbReference>
<dbReference type="OrthoDB" id="10070927at2759"/>
<evidence type="ECO:0000256" key="2">
    <source>
        <dbReference type="ARBA" id="ARBA00023242"/>
    </source>
</evidence>
<feature type="region of interest" description="Disordered" evidence="4">
    <location>
        <begin position="1"/>
        <end position="20"/>
    </location>
</feature>
<feature type="region of interest" description="Disordered" evidence="4">
    <location>
        <begin position="91"/>
        <end position="137"/>
    </location>
</feature>
<organism evidence="6 7">
    <name type="scientific">Malassezia restricta (strain ATCC 96810 / NBRC 103918 / CBS 7877)</name>
    <name type="common">Seborrheic dermatitis infection agent</name>
    <dbReference type="NCBI Taxonomy" id="425264"/>
    <lineage>
        <taxon>Eukaryota</taxon>
        <taxon>Fungi</taxon>
        <taxon>Dikarya</taxon>
        <taxon>Basidiomycota</taxon>
        <taxon>Ustilaginomycotina</taxon>
        <taxon>Malasseziomycetes</taxon>
        <taxon>Malasseziales</taxon>
        <taxon>Malasseziaceae</taxon>
        <taxon>Malassezia</taxon>
    </lineage>
</organism>
<protein>
    <recommendedName>
        <fullName evidence="5">INO80 complex subunit F domain-containing protein</fullName>
    </recommendedName>
</protein>
<feature type="coiled-coil region" evidence="3">
    <location>
        <begin position="31"/>
        <end position="61"/>
    </location>
</feature>
<dbReference type="AlphaFoldDB" id="A0A3G2S7D4"/>
<name>A0A3G2S7D4_MALR7</name>
<sequence length="137" mass="15245">MVSNTPSNGAPAPSKQKSKAYLSSVAIQSDAIKYRQKYKELKRKVHEIEQENDKLQALTLRIKGNIQRLRLERAILYEHLESRVQQVPVVSEIPEAETRTLEADAEVSAHSDEASKPKDTPNEPHEPDVAAPPAPTA</sequence>
<feature type="compositionally biased region" description="Basic and acidic residues" evidence="4">
    <location>
        <begin position="96"/>
        <end position="128"/>
    </location>
</feature>
<dbReference type="GO" id="GO:0005634">
    <property type="term" value="C:nucleus"/>
    <property type="evidence" value="ECO:0007669"/>
    <property type="project" value="UniProtKB-SubCell"/>
</dbReference>
<evidence type="ECO:0000313" key="6">
    <source>
        <dbReference type="EMBL" id="AYO44025.1"/>
    </source>
</evidence>
<dbReference type="STRING" id="425264.A0A3G2S7D4"/>
<accession>A0A3G2S7D4</accession>
<dbReference type="EMBL" id="CP033152">
    <property type="protein sequence ID" value="AYO44025.1"/>
    <property type="molecule type" value="Genomic_DNA"/>
</dbReference>
<comment type="subcellular location">
    <subcellularLocation>
        <location evidence="1">Nucleus</location>
    </subcellularLocation>
</comment>
<evidence type="ECO:0000256" key="4">
    <source>
        <dbReference type="SAM" id="MobiDB-lite"/>
    </source>
</evidence>
<keyword evidence="2" id="KW-0539">Nucleus</keyword>
<proteinExistence type="predicted"/>
<dbReference type="VEuPathDB" id="FungiDB:DNF11_3075"/>
<feature type="domain" description="INO80 complex subunit F" evidence="5">
    <location>
        <begin position="34"/>
        <end position="80"/>
    </location>
</feature>